<evidence type="ECO:0000256" key="5">
    <source>
        <dbReference type="ARBA" id="ARBA00022692"/>
    </source>
</evidence>
<dbReference type="GO" id="GO:0015366">
    <property type="term" value="F:malate:proton symporter activity"/>
    <property type="evidence" value="ECO:0007669"/>
    <property type="project" value="TreeGrafter"/>
</dbReference>
<feature type="transmembrane region" description="Helical" evidence="9">
    <location>
        <begin position="333"/>
        <end position="359"/>
    </location>
</feature>
<sequence length="455" mass="46205">MIAGSPLGRGGYVSYAVGMTKAPLYQSLFLQIVVATAGGVAIGLLDPALGMALRPLSDLFLRLIAMIVSPLVFCVVVQGIAGAGSLRTVGRVGIKALIYFEAMTTLALSFGLLAAGLAGPGRGMHVPLAGRAVTDGAVALGSVGGSAAALRQGGIGAFLLNIVPTSPVRAFAGNDVLQILFFAILFGCALTQVGPAGQPVARVIDGLTAVMFRIMGIVTWVAPVGVLGAVAWTVGHYGAAALGQLGLLVVLYVGTVAAFVTLALGLVMRRCGVGLWRLLVYLRAELLIVAATTASDAVLPQTMDKLERLGIRREVVGLVIPAGYSFNLDALSIYLGMAVLFLAQATGTVLGWGQMALVLGTALVTSKGAHGVPGVAIVILAATLAVVPQVPPIGLVLVVSVDWFIGIARALGNFVGNCVATIAVAAWEGEIDLAQARRVLAAGDDAAAEAPLTAS</sequence>
<dbReference type="GO" id="GO:0005886">
    <property type="term" value="C:plasma membrane"/>
    <property type="evidence" value="ECO:0007669"/>
    <property type="project" value="UniProtKB-SubCell"/>
</dbReference>
<keyword evidence="3" id="KW-0813">Transport</keyword>
<evidence type="ECO:0000256" key="6">
    <source>
        <dbReference type="ARBA" id="ARBA00022847"/>
    </source>
</evidence>
<proteinExistence type="inferred from homology"/>
<dbReference type="RefSeq" id="WP_012228643.1">
    <property type="nucleotide sequence ID" value="NC_010125.1"/>
</dbReference>
<evidence type="ECO:0000256" key="7">
    <source>
        <dbReference type="ARBA" id="ARBA00022989"/>
    </source>
</evidence>
<keyword evidence="5 9" id="KW-0812">Transmembrane</keyword>
<dbReference type="OrthoDB" id="9766690at2"/>
<dbReference type="Proteomes" id="UP000001176">
    <property type="component" value="Chromosome"/>
</dbReference>
<name>A9HA38_GLUDA</name>
<dbReference type="SUPFAM" id="SSF118215">
    <property type="entry name" value="Proton glutamate symport protein"/>
    <property type="match status" value="1"/>
</dbReference>
<feature type="transmembrane region" description="Helical" evidence="9">
    <location>
        <begin position="214"/>
        <end position="234"/>
    </location>
</feature>
<dbReference type="GO" id="GO:0015138">
    <property type="term" value="F:fumarate transmembrane transporter activity"/>
    <property type="evidence" value="ECO:0007669"/>
    <property type="project" value="TreeGrafter"/>
</dbReference>
<feature type="transmembrane region" description="Helical" evidence="9">
    <location>
        <begin position="28"/>
        <end position="53"/>
    </location>
</feature>
<evidence type="ECO:0000256" key="8">
    <source>
        <dbReference type="ARBA" id="ARBA00023136"/>
    </source>
</evidence>
<dbReference type="KEGG" id="gdi:GDI3846"/>
<comment type="subcellular location">
    <subcellularLocation>
        <location evidence="1">Cell inner membrane</location>
        <topology evidence="1">Multi-pass membrane protein</topology>
    </subcellularLocation>
</comment>
<feature type="transmembrane region" description="Helical" evidence="9">
    <location>
        <begin position="96"/>
        <end position="118"/>
    </location>
</feature>
<feature type="transmembrane region" description="Helical" evidence="9">
    <location>
        <begin position="403"/>
        <end position="427"/>
    </location>
</feature>
<reference evidence="10 11" key="1">
    <citation type="journal article" date="2009" name="BMC Genomics">
        <title>Complete genome sequence of the sugarcane nitrogen-fixing endophyte Gluconacetobacter diazotrophicus Pal5.</title>
        <authorList>
            <person name="Bertalan M."/>
            <person name="Albano R."/>
            <person name="Padua V."/>
            <person name="Rouws L."/>
            <person name="Rojas C."/>
            <person name="Hemerly A."/>
            <person name="Teixeira K."/>
            <person name="Schwab S."/>
            <person name="Araujo J."/>
            <person name="Oliveira A."/>
            <person name="Franca L."/>
            <person name="Magalhaes V."/>
            <person name="Alqueres S."/>
            <person name="Cardoso A."/>
            <person name="Almeida W."/>
            <person name="Loureiro M.M."/>
            <person name="Nogueira E."/>
            <person name="Cidade D."/>
            <person name="Oliveira D."/>
            <person name="Simao T."/>
            <person name="Macedo J."/>
            <person name="Valadao A."/>
            <person name="Dreschsel M."/>
            <person name="Freitas F."/>
            <person name="Vidal M."/>
            <person name="Guedes H."/>
            <person name="Rodrigues E."/>
            <person name="Meneses C."/>
            <person name="Brioso P."/>
            <person name="Pozzer L."/>
            <person name="Figueiredo D."/>
            <person name="Montano H."/>
            <person name="Junior J."/>
            <person name="Filho G."/>
            <person name="Flores V."/>
            <person name="Ferreira B."/>
            <person name="Branco A."/>
            <person name="Gonzalez P."/>
            <person name="Guillobel H."/>
            <person name="Lemos M."/>
            <person name="Seibel L."/>
            <person name="Macedo J."/>
            <person name="Alves-Ferreira M."/>
            <person name="Sachetto-Martins G."/>
            <person name="Coelho A."/>
            <person name="Santos E."/>
            <person name="Amaral G."/>
            <person name="Neves A."/>
            <person name="Pacheco A.B."/>
            <person name="Carvalho D."/>
            <person name="Lery L."/>
            <person name="Bisch P."/>
            <person name="Rossle S.C."/>
            <person name="Urmenyi T."/>
            <person name="Kruger W.V."/>
            <person name="Martins O."/>
            <person name="Baldani J.I."/>
            <person name="Ferreira P.C."/>
        </authorList>
    </citation>
    <scope>NUCLEOTIDE SEQUENCE [LARGE SCALE GENOMIC DNA]</scope>
    <source>
        <strain evidence="11">ATCC 49037 / DSM 5601 / CCUG 37298 / CIP 103539 / LMG 7603 / PAl5</strain>
    </source>
</reference>
<dbReference type="InterPro" id="IPR036458">
    <property type="entry name" value="Na:dicarbo_symporter_sf"/>
</dbReference>
<keyword evidence="6" id="KW-0769">Symport</keyword>
<keyword evidence="11" id="KW-1185">Reference proteome</keyword>
<dbReference type="AlphaFoldDB" id="A9HA38"/>
<feature type="transmembrane region" description="Helical" evidence="9">
    <location>
        <begin position="176"/>
        <end position="193"/>
    </location>
</feature>
<keyword evidence="4" id="KW-1003">Cell membrane</keyword>
<dbReference type="InterPro" id="IPR001991">
    <property type="entry name" value="Na-dicarboxylate_symporter"/>
</dbReference>
<protein>
    <submittedName>
        <fullName evidence="10">Putative C4-dicarboxylate transport protein</fullName>
    </submittedName>
</protein>
<feature type="transmembrane region" description="Helical" evidence="9">
    <location>
        <begin position="371"/>
        <end position="391"/>
    </location>
</feature>
<evidence type="ECO:0000256" key="1">
    <source>
        <dbReference type="ARBA" id="ARBA00004429"/>
    </source>
</evidence>
<feature type="transmembrane region" description="Helical" evidence="9">
    <location>
        <begin position="280"/>
        <end position="299"/>
    </location>
</feature>
<evidence type="ECO:0000256" key="2">
    <source>
        <dbReference type="ARBA" id="ARBA00006148"/>
    </source>
</evidence>
<dbReference type="GO" id="GO:0015141">
    <property type="term" value="F:succinate transmembrane transporter activity"/>
    <property type="evidence" value="ECO:0007669"/>
    <property type="project" value="TreeGrafter"/>
</dbReference>
<evidence type="ECO:0000313" key="11">
    <source>
        <dbReference type="Proteomes" id="UP000001176"/>
    </source>
</evidence>
<keyword evidence="7 9" id="KW-1133">Transmembrane helix</keyword>
<organism evidence="10 11">
    <name type="scientific">Gluconacetobacter diazotrophicus (strain ATCC 49037 / DSM 5601 / CCUG 37298 / CIP 103539 / LMG 7603 / PAl5)</name>
    <dbReference type="NCBI Taxonomy" id="272568"/>
    <lineage>
        <taxon>Bacteria</taxon>
        <taxon>Pseudomonadati</taxon>
        <taxon>Pseudomonadota</taxon>
        <taxon>Alphaproteobacteria</taxon>
        <taxon>Acetobacterales</taxon>
        <taxon>Acetobacteraceae</taxon>
        <taxon>Gluconacetobacter</taxon>
    </lineage>
</organism>
<evidence type="ECO:0000256" key="4">
    <source>
        <dbReference type="ARBA" id="ARBA00022475"/>
    </source>
</evidence>
<keyword evidence="8 9" id="KW-0472">Membrane</keyword>
<dbReference type="PANTHER" id="PTHR42865:SF1">
    <property type="entry name" value="AEROBIC C4-DICARBOXYLATE TRANSPORT PROTEIN"/>
    <property type="match status" value="1"/>
</dbReference>
<comment type="similarity">
    <text evidence="2">Belongs to the dicarboxylate/amino acid:cation symporter (DAACS) (TC 2.A.23) family.</text>
</comment>
<evidence type="ECO:0000256" key="9">
    <source>
        <dbReference type="SAM" id="Phobius"/>
    </source>
</evidence>
<dbReference type="Pfam" id="PF00375">
    <property type="entry name" value="SDF"/>
    <property type="match status" value="1"/>
</dbReference>
<gene>
    <name evidence="10" type="ordered locus">GDI3846</name>
</gene>
<dbReference type="EMBL" id="AM889285">
    <property type="protein sequence ID" value="CAP57789.1"/>
    <property type="molecule type" value="Genomic_DNA"/>
</dbReference>
<dbReference type="PRINTS" id="PR00173">
    <property type="entry name" value="EDTRNSPORT"/>
</dbReference>
<dbReference type="FunFam" id="1.10.3860.10:FF:000001">
    <property type="entry name" value="C4-dicarboxylate transport protein"/>
    <property type="match status" value="1"/>
</dbReference>
<evidence type="ECO:0000256" key="3">
    <source>
        <dbReference type="ARBA" id="ARBA00022448"/>
    </source>
</evidence>
<dbReference type="GO" id="GO:0070778">
    <property type="term" value="P:L-aspartate transmembrane transport"/>
    <property type="evidence" value="ECO:0007669"/>
    <property type="project" value="TreeGrafter"/>
</dbReference>
<feature type="transmembrane region" description="Helical" evidence="9">
    <location>
        <begin position="246"/>
        <end position="268"/>
    </location>
</feature>
<dbReference type="Gene3D" id="1.10.3860.10">
    <property type="entry name" value="Sodium:dicarboxylate symporter"/>
    <property type="match status" value="1"/>
</dbReference>
<dbReference type="PANTHER" id="PTHR42865">
    <property type="entry name" value="PROTON/GLUTAMATE-ASPARTATE SYMPORTER"/>
    <property type="match status" value="1"/>
</dbReference>
<accession>A9HA38</accession>
<evidence type="ECO:0000313" key="10">
    <source>
        <dbReference type="EMBL" id="CAP57789.1"/>
    </source>
</evidence>
<feature type="transmembrane region" description="Helical" evidence="9">
    <location>
        <begin position="59"/>
        <end position="84"/>
    </location>
</feature>